<accession>A0AAE0GAP1</accession>
<dbReference type="EMBL" id="LGRX02007535">
    <property type="protein sequence ID" value="KAK3274780.1"/>
    <property type="molecule type" value="Genomic_DNA"/>
</dbReference>
<dbReference type="AlphaFoldDB" id="A0AAE0GAP1"/>
<evidence type="ECO:0000313" key="2">
    <source>
        <dbReference type="Proteomes" id="UP001190700"/>
    </source>
</evidence>
<keyword evidence="2" id="KW-1185">Reference proteome</keyword>
<proteinExistence type="predicted"/>
<protein>
    <submittedName>
        <fullName evidence="1">Uncharacterized protein</fullName>
    </submittedName>
</protein>
<dbReference type="Proteomes" id="UP001190700">
    <property type="component" value="Unassembled WGS sequence"/>
</dbReference>
<reference evidence="1 2" key="1">
    <citation type="journal article" date="2015" name="Genome Biol. Evol.">
        <title>Comparative Genomics of a Bacterivorous Green Alga Reveals Evolutionary Causalities and Consequences of Phago-Mixotrophic Mode of Nutrition.</title>
        <authorList>
            <person name="Burns J.A."/>
            <person name="Paasch A."/>
            <person name="Narechania A."/>
            <person name="Kim E."/>
        </authorList>
    </citation>
    <scope>NUCLEOTIDE SEQUENCE [LARGE SCALE GENOMIC DNA]</scope>
    <source>
        <strain evidence="1 2">PLY_AMNH</strain>
    </source>
</reference>
<name>A0AAE0GAP1_9CHLO</name>
<gene>
    <name evidence="1" type="ORF">CYMTET_17055</name>
</gene>
<organism evidence="1 2">
    <name type="scientific">Cymbomonas tetramitiformis</name>
    <dbReference type="NCBI Taxonomy" id="36881"/>
    <lineage>
        <taxon>Eukaryota</taxon>
        <taxon>Viridiplantae</taxon>
        <taxon>Chlorophyta</taxon>
        <taxon>Pyramimonadophyceae</taxon>
        <taxon>Pyramimonadales</taxon>
        <taxon>Pyramimonadaceae</taxon>
        <taxon>Cymbomonas</taxon>
    </lineage>
</organism>
<comment type="caution">
    <text evidence="1">The sequence shown here is derived from an EMBL/GenBank/DDBJ whole genome shotgun (WGS) entry which is preliminary data.</text>
</comment>
<sequence>MENLGDIGVAFKPKLCESNHYAGGEAAAAAILISDDCEAKQLLKVVVDELWVLEHYIRSQKGGAPPALIEGGSGPTRRLE</sequence>
<evidence type="ECO:0000313" key="1">
    <source>
        <dbReference type="EMBL" id="KAK3274780.1"/>
    </source>
</evidence>